<dbReference type="InterPro" id="IPR029156">
    <property type="entry name" value="CTC1"/>
</dbReference>
<sequence>LQLSSNSSVTHLCFRSGGVYCSLSPVSCLTVTSLGDSSRLGPPPAVPSMHLAQLAFSRCFLSKIKGHVVCFLLLQLQWSCSLCGSVYRQVLHSTIEGLQCTAEDSAVLHCTTRVIGLLELHQYVCIFRTGSLVLSLE</sequence>
<keyword evidence="2" id="KW-1185">Reference proteome</keyword>
<protein>
    <recommendedName>
        <fullName evidence="3">CST complex subunit CTC1</fullName>
    </recommendedName>
</protein>
<dbReference type="EMBL" id="JAHRIM010051789">
    <property type="protein sequence ID" value="MEQ2269417.1"/>
    <property type="molecule type" value="Genomic_DNA"/>
</dbReference>
<accession>A0ABV0WII4</accession>
<evidence type="ECO:0000313" key="2">
    <source>
        <dbReference type="Proteomes" id="UP001444071"/>
    </source>
</evidence>
<dbReference type="Proteomes" id="UP001444071">
    <property type="component" value="Unassembled WGS sequence"/>
</dbReference>
<feature type="non-terminal residue" evidence="1">
    <location>
        <position position="1"/>
    </location>
</feature>
<proteinExistence type="predicted"/>
<gene>
    <name evidence="1" type="ORF">XENORESO_004272</name>
</gene>
<evidence type="ECO:0008006" key="3">
    <source>
        <dbReference type="Google" id="ProtNLM"/>
    </source>
</evidence>
<comment type="caution">
    <text evidence="1">The sequence shown here is derived from an EMBL/GenBank/DDBJ whole genome shotgun (WGS) entry which is preliminary data.</text>
</comment>
<dbReference type="Pfam" id="PF15489">
    <property type="entry name" value="CTC1"/>
    <property type="match status" value="1"/>
</dbReference>
<reference evidence="1 2" key="1">
    <citation type="submission" date="2021-06" db="EMBL/GenBank/DDBJ databases">
        <authorList>
            <person name="Palmer J.M."/>
        </authorList>
    </citation>
    <scope>NUCLEOTIDE SEQUENCE [LARGE SCALE GENOMIC DNA]</scope>
    <source>
        <strain evidence="1 2">XR_2019</strain>
        <tissue evidence="1">Muscle</tissue>
    </source>
</reference>
<evidence type="ECO:0000313" key="1">
    <source>
        <dbReference type="EMBL" id="MEQ2269417.1"/>
    </source>
</evidence>
<organism evidence="1 2">
    <name type="scientific">Xenotaenia resolanae</name>
    <dbReference type="NCBI Taxonomy" id="208358"/>
    <lineage>
        <taxon>Eukaryota</taxon>
        <taxon>Metazoa</taxon>
        <taxon>Chordata</taxon>
        <taxon>Craniata</taxon>
        <taxon>Vertebrata</taxon>
        <taxon>Euteleostomi</taxon>
        <taxon>Actinopterygii</taxon>
        <taxon>Neopterygii</taxon>
        <taxon>Teleostei</taxon>
        <taxon>Neoteleostei</taxon>
        <taxon>Acanthomorphata</taxon>
        <taxon>Ovalentaria</taxon>
        <taxon>Atherinomorphae</taxon>
        <taxon>Cyprinodontiformes</taxon>
        <taxon>Goodeidae</taxon>
        <taxon>Xenotaenia</taxon>
    </lineage>
</organism>
<name>A0ABV0WII4_9TELE</name>